<proteinExistence type="predicted"/>
<organism evidence="3 4">
    <name type="scientific">Symbiodinium microadriaticum</name>
    <name type="common">Dinoflagellate</name>
    <name type="synonym">Zooxanthella microadriatica</name>
    <dbReference type="NCBI Taxonomy" id="2951"/>
    <lineage>
        <taxon>Eukaryota</taxon>
        <taxon>Sar</taxon>
        <taxon>Alveolata</taxon>
        <taxon>Dinophyceae</taxon>
        <taxon>Suessiales</taxon>
        <taxon>Symbiodiniaceae</taxon>
        <taxon>Symbiodinium</taxon>
    </lineage>
</organism>
<accession>A0A1Q9DPI8</accession>
<feature type="domain" description="Alpha-ketoglutarate-dependent dioxygenase AlkB-like" evidence="2">
    <location>
        <begin position="201"/>
        <end position="304"/>
    </location>
</feature>
<dbReference type="Gene3D" id="2.60.120.590">
    <property type="entry name" value="Alpha-ketoglutarate-dependent dioxygenase AlkB-like"/>
    <property type="match status" value="1"/>
</dbReference>
<sequence length="400" mass="44136">MLIAAVLAKSGLGLRTSCSFMIHSFFAAPAEVRNLPPAPTDLGSMSTSICVSDGSVSQPQPGLEKKSRWRKDRREADEASQAQATKPAPGVPPSLTMPAAASNQAAAQAFRGLHGRKSNFKLVESAVDRVYSSVLDGNAHYYKALVADPVDFSTYQALLSELEYKPAWMSGGLALHRPTALGSESQLRQSPTYERIVRFLAGYFGVEPIRSLVNHYRSGEDFTSFHSDQYFSGVNMTIGASFGEERALVFEHRETKEQFSFPQHNGDVFAFTDSVNRQFVHGVPRERRARSTGASGHTPGRISVIVWGRKDQELWKTRAQTLPLTLQPLNVLEHDPSKEASLDDANRLESAWKDKSPYHDGLARTASPRGRASEQTLGDRATDTRPARWKTLAKSQMHGY</sequence>
<reference evidence="3 4" key="1">
    <citation type="submission" date="2016-02" db="EMBL/GenBank/DDBJ databases">
        <title>Genome analysis of coral dinoflagellate symbionts highlights evolutionary adaptations to a symbiotic lifestyle.</title>
        <authorList>
            <person name="Aranda M."/>
            <person name="Li Y."/>
            <person name="Liew Y.J."/>
            <person name="Baumgarten S."/>
            <person name="Simakov O."/>
            <person name="Wilson M."/>
            <person name="Piel J."/>
            <person name="Ashoor H."/>
            <person name="Bougouffa S."/>
            <person name="Bajic V.B."/>
            <person name="Ryu T."/>
            <person name="Ravasi T."/>
            <person name="Bayer T."/>
            <person name="Micklem G."/>
            <person name="Kim H."/>
            <person name="Bhak J."/>
            <person name="Lajeunesse T.C."/>
            <person name="Voolstra C.R."/>
        </authorList>
    </citation>
    <scope>NUCLEOTIDE SEQUENCE [LARGE SCALE GENOMIC DNA]</scope>
    <source>
        <strain evidence="3 4">CCMP2467</strain>
    </source>
</reference>
<dbReference type="InterPro" id="IPR027450">
    <property type="entry name" value="AlkB-like"/>
</dbReference>
<dbReference type="OrthoDB" id="445341at2759"/>
<evidence type="ECO:0000256" key="1">
    <source>
        <dbReference type="SAM" id="MobiDB-lite"/>
    </source>
</evidence>
<dbReference type="Proteomes" id="UP000186817">
    <property type="component" value="Unassembled WGS sequence"/>
</dbReference>
<dbReference type="AlphaFoldDB" id="A0A1Q9DPI8"/>
<dbReference type="Pfam" id="PF13532">
    <property type="entry name" value="2OG-FeII_Oxy_2"/>
    <property type="match status" value="1"/>
</dbReference>
<dbReference type="SUPFAM" id="SSF51197">
    <property type="entry name" value="Clavaminate synthase-like"/>
    <property type="match status" value="1"/>
</dbReference>
<dbReference type="PANTHER" id="PTHR42256:SF1">
    <property type="entry name" value="FE2OG DIOXYGENASE DOMAIN-CONTAINING PROTEIN"/>
    <property type="match status" value="1"/>
</dbReference>
<dbReference type="InterPro" id="IPR037151">
    <property type="entry name" value="AlkB-like_sf"/>
</dbReference>
<feature type="compositionally biased region" description="Basic and acidic residues" evidence="1">
    <location>
        <begin position="351"/>
        <end position="362"/>
    </location>
</feature>
<feature type="region of interest" description="Disordered" evidence="1">
    <location>
        <begin position="351"/>
        <end position="386"/>
    </location>
</feature>
<evidence type="ECO:0000313" key="3">
    <source>
        <dbReference type="EMBL" id="OLP97081.1"/>
    </source>
</evidence>
<protein>
    <recommendedName>
        <fullName evidence="2">Alpha-ketoglutarate-dependent dioxygenase AlkB-like domain-containing protein</fullName>
    </recommendedName>
</protein>
<keyword evidence="4" id="KW-1185">Reference proteome</keyword>
<feature type="compositionally biased region" description="Polar residues" evidence="1">
    <location>
        <begin position="49"/>
        <end position="60"/>
    </location>
</feature>
<evidence type="ECO:0000259" key="2">
    <source>
        <dbReference type="Pfam" id="PF13532"/>
    </source>
</evidence>
<dbReference type="PANTHER" id="PTHR42256">
    <property type="entry name" value="OXOGLUTARATE/IRON-DEPENDENT DIOXYGENASE"/>
    <property type="match status" value="1"/>
</dbReference>
<dbReference type="EMBL" id="LSRX01000446">
    <property type="protein sequence ID" value="OLP97081.1"/>
    <property type="molecule type" value="Genomic_DNA"/>
</dbReference>
<evidence type="ECO:0000313" key="4">
    <source>
        <dbReference type="Proteomes" id="UP000186817"/>
    </source>
</evidence>
<gene>
    <name evidence="3" type="ORF">AK812_SmicGene20633</name>
</gene>
<feature type="region of interest" description="Disordered" evidence="1">
    <location>
        <begin position="49"/>
        <end position="97"/>
    </location>
</feature>
<name>A0A1Q9DPI8_SYMMI</name>
<comment type="caution">
    <text evidence="3">The sequence shown here is derived from an EMBL/GenBank/DDBJ whole genome shotgun (WGS) entry which is preliminary data.</text>
</comment>